<feature type="chain" id="PRO_5010868308" description="Outer membrane protein beta-barrel domain-containing protein" evidence="2">
    <location>
        <begin position="24"/>
        <end position="223"/>
    </location>
</feature>
<sequence>MITKIAMTLLAAAIAANANLATARDVDNSPCIPCPLSPEVSFDVKNAFTIGVGGEMSAIPERGTGRRTFGVDMSAHPGTSLSVGFLPFAIGDGLRAGIGMSTTRDSRAWNIADDRLATKKLLITEQNTFSAVFKHRLGQVDLYEKIGVSQLTTNWSAPDARHQTSVDEKCWVPSAGLGVSYTVGDHIAVFAECNALFARLPHGTRDQVRAYPTSVVAGMQLNF</sequence>
<protein>
    <recommendedName>
        <fullName evidence="5">Outer membrane protein beta-barrel domain-containing protein</fullName>
    </recommendedName>
</protein>
<name>A0A1X7GW17_TRICW</name>
<comment type="subcellular location">
    <subcellularLocation>
        <location evidence="1">Cell outer membrane</location>
    </subcellularLocation>
</comment>
<evidence type="ECO:0008006" key="5">
    <source>
        <dbReference type="Google" id="ProtNLM"/>
    </source>
</evidence>
<dbReference type="Gene3D" id="2.40.160.20">
    <property type="match status" value="1"/>
</dbReference>
<dbReference type="InterPro" id="IPR011250">
    <property type="entry name" value="OMP/PagP_B-barrel"/>
</dbReference>
<keyword evidence="4" id="KW-1185">Reference proteome</keyword>
<evidence type="ECO:0000313" key="3">
    <source>
        <dbReference type="EMBL" id="SMF74835.1"/>
    </source>
</evidence>
<accession>A0A1X7GW17</accession>
<evidence type="ECO:0000256" key="1">
    <source>
        <dbReference type="ARBA" id="ARBA00004442"/>
    </source>
</evidence>
<evidence type="ECO:0000313" key="4">
    <source>
        <dbReference type="Proteomes" id="UP000192911"/>
    </source>
</evidence>
<dbReference type="EMBL" id="FXAH01000018">
    <property type="protein sequence ID" value="SMF74835.1"/>
    <property type="molecule type" value="Genomic_DNA"/>
</dbReference>
<evidence type="ECO:0000256" key="2">
    <source>
        <dbReference type="SAM" id="SignalP"/>
    </source>
</evidence>
<dbReference type="AlphaFoldDB" id="A0A1X7GW17"/>
<keyword evidence="2" id="KW-0732">Signal</keyword>
<dbReference type="GeneID" id="95551158"/>
<reference evidence="4" key="1">
    <citation type="submission" date="2017-04" db="EMBL/GenBank/DDBJ databases">
        <authorList>
            <person name="Varghese N."/>
            <person name="Submissions S."/>
        </authorList>
    </citation>
    <scope>NUCLEOTIDE SEQUENCE [LARGE SCALE GENOMIC DNA]</scope>
    <source>
        <strain evidence="4">Ballard 720</strain>
    </source>
</reference>
<dbReference type="RefSeq" id="WP_085230088.1">
    <property type="nucleotide sequence ID" value="NZ_BSQD01000016.1"/>
</dbReference>
<organism evidence="3 4">
    <name type="scientific">Trinickia caryophylli</name>
    <name type="common">Paraburkholderia caryophylli</name>
    <dbReference type="NCBI Taxonomy" id="28094"/>
    <lineage>
        <taxon>Bacteria</taxon>
        <taxon>Pseudomonadati</taxon>
        <taxon>Pseudomonadota</taxon>
        <taxon>Betaproteobacteria</taxon>
        <taxon>Burkholderiales</taxon>
        <taxon>Burkholderiaceae</taxon>
        <taxon>Trinickia</taxon>
    </lineage>
</organism>
<dbReference type="SUPFAM" id="SSF56925">
    <property type="entry name" value="OMPA-like"/>
    <property type="match status" value="1"/>
</dbReference>
<feature type="signal peptide" evidence="2">
    <location>
        <begin position="1"/>
        <end position="23"/>
    </location>
</feature>
<proteinExistence type="predicted"/>
<dbReference type="Proteomes" id="UP000192911">
    <property type="component" value="Unassembled WGS sequence"/>
</dbReference>
<dbReference type="GO" id="GO:0009279">
    <property type="term" value="C:cell outer membrane"/>
    <property type="evidence" value="ECO:0007669"/>
    <property type="project" value="UniProtKB-SubCell"/>
</dbReference>
<gene>
    <name evidence="3" type="ORF">SAMN06295900_11861</name>
</gene>